<keyword evidence="4" id="KW-0233">DNA recombination</keyword>
<dbReference type="Gene3D" id="1.10.150.130">
    <property type="match status" value="1"/>
</dbReference>
<name>A0A6N7Q017_9BACT</name>
<comment type="similarity">
    <text evidence="1">Belongs to the 'phage' integrase family.</text>
</comment>
<dbReference type="InterPro" id="IPR002104">
    <property type="entry name" value="Integrase_catalytic"/>
</dbReference>
<evidence type="ECO:0000313" key="8">
    <source>
        <dbReference type="Proteomes" id="UP000440224"/>
    </source>
</evidence>
<feature type="domain" description="Tyr recombinase" evidence="6">
    <location>
        <begin position="170"/>
        <end position="388"/>
    </location>
</feature>
<dbReference type="GO" id="GO:0003677">
    <property type="term" value="F:DNA binding"/>
    <property type="evidence" value="ECO:0007669"/>
    <property type="project" value="UniProtKB-KW"/>
</dbReference>
<keyword evidence="3" id="KW-0238">DNA-binding</keyword>
<accession>A0A6N7Q017</accession>
<evidence type="ECO:0000256" key="3">
    <source>
        <dbReference type="ARBA" id="ARBA00023125"/>
    </source>
</evidence>
<dbReference type="InterPro" id="IPR011010">
    <property type="entry name" value="DNA_brk_join_enz"/>
</dbReference>
<dbReference type="GO" id="GO:0006310">
    <property type="term" value="P:DNA recombination"/>
    <property type="evidence" value="ECO:0007669"/>
    <property type="project" value="UniProtKB-KW"/>
</dbReference>
<dbReference type="PANTHER" id="PTHR30629">
    <property type="entry name" value="PROPHAGE INTEGRASE"/>
    <property type="match status" value="1"/>
</dbReference>
<proteinExistence type="inferred from homology"/>
<feature type="region of interest" description="Disordered" evidence="5">
    <location>
        <begin position="449"/>
        <end position="497"/>
    </location>
</feature>
<keyword evidence="2" id="KW-0229">DNA integration</keyword>
<dbReference type="Pfam" id="PF22022">
    <property type="entry name" value="Phage_int_M"/>
    <property type="match status" value="1"/>
</dbReference>
<dbReference type="PANTHER" id="PTHR30629:SF2">
    <property type="entry name" value="PROPHAGE INTEGRASE INTS-RELATED"/>
    <property type="match status" value="1"/>
</dbReference>
<comment type="caution">
    <text evidence="7">The sequence shown here is derived from an EMBL/GenBank/DDBJ whole genome shotgun (WGS) entry which is preliminary data.</text>
</comment>
<protein>
    <submittedName>
        <fullName evidence="7">Tyrosine-type recombinase/integrase</fullName>
    </submittedName>
</protein>
<evidence type="ECO:0000256" key="4">
    <source>
        <dbReference type="ARBA" id="ARBA00023172"/>
    </source>
</evidence>
<organism evidence="7 8">
    <name type="scientific">Polyangium spumosum</name>
    <dbReference type="NCBI Taxonomy" id="889282"/>
    <lineage>
        <taxon>Bacteria</taxon>
        <taxon>Pseudomonadati</taxon>
        <taxon>Myxococcota</taxon>
        <taxon>Polyangia</taxon>
        <taxon>Polyangiales</taxon>
        <taxon>Polyangiaceae</taxon>
        <taxon>Polyangium</taxon>
    </lineage>
</organism>
<dbReference type="InterPro" id="IPR010998">
    <property type="entry name" value="Integrase_recombinase_N"/>
</dbReference>
<reference evidence="7 8" key="1">
    <citation type="submission" date="2019-10" db="EMBL/GenBank/DDBJ databases">
        <title>A soil myxobacterium in the family Polyangiaceae.</title>
        <authorList>
            <person name="Li Y."/>
            <person name="Wang J."/>
        </authorList>
    </citation>
    <scope>NUCLEOTIDE SEQUENCE [LARGE SCALE GENOMIC DNA]</scope>
    <source>
        <strain evidence="7 8">DSM 14734</strain>
    </source>
</reference>
<sequence length="497" mass="54679">MSLPKGTSLFWRKSKKRWVLSYADPVRGQPQKVLPKEIVRQRDAETWALEWLRVQGIRPDVVLTQRREEGLSVAACAEKWIALRTKDSRVAPATLTNNRLHLDKWILPRFGTRAIAGLEVPELRAFIRDLREQRAASTTRNVYYTFCTLYADAMAEGWVNSPANLVAHPAVQRELPELEARAVVRIPIEWARVLIGDERIALEWRARYAVAFTSGARDGEIAGLRWGDVEMEAEPPVFRIEQAVAIIGAKGEGGFAKVKGPKTKGSRRTMPLHPAAKAALAAWRERWSELVGRRPRAEDFVFPGPGGGPARPKSAAQMREDLERVGLPGEIRGQPVEFRATRASFATWLEEAGVADGVRKRLMGHAVGDVTERHYTAREVEQLARAVSLISLCRSRLIAEARLPDAVSAVGASCGLAGTRRPASRGCPHRALRAGPPASRTAMRCAGARDCTSARNPPPTPWPRRCSGMASADTPADTSASGTSPRRRGCRRSRAAG</sequence>
<dbReference type="PROSITE" id="PS51898">
    <property type="entry name" value="TYR_RECOMBINASE"/>
    <property type="match status" value="1"/>
</dbReference>
<gene>
    <name evidence="7" type="ORF">GF068_38720</name>
</gene>
<dbReference type="Proteomes" id="UP000440224">
    <property type="component" value="Unassembled WGS sequence"/>
</dbReference>
<dbReference type="InterPro" id="IPR050808">
    <property type="entry name" value="Phage_Integrase"/>
</dbReference>
<dbReference type="InterPro" id="IPR053876">
    <property type="entry name" value="Phage_int_M"/>
</dbReference>
<dbReference type="AlphaFoldDB" id="A0A6N7Q017"/>
<dbReference type="SUPFAM" id="SSF56349">
    <property type="entry name" value="DNA breaking-rejoining enzymes"/>
    <property type="match status" value="1"/>
</dbReference>
<feature type="compositionally biased region" description="Low complexity" evidence="5">
    <location>
        <begin position="470"/>
        <end position="484"/>
    </location>
</feature>
<keyword evidence="8" id="KW-1185">Reference proteome</keyword>
<dbReference type="InterPro" id="IPR013762">
    <property type="entry name" value="Integrase-like_cat_sf"/>
</dbReference>
<feature type="compositionally biased region" description="Basic residues" evidence="5">
    <location>
        <begin position="485"/>
        <end position="497"/>
    </location>
</feature>
<dbReference type="EMBL" id="WJIE01000021">
    <property type="protein sequence ID" value="MRG97812.1"/>
    <property type="molecule type" value="Genomic_DNA"/>
</dbReference>
<dbReference type="GO" id="GO:0015074">
    <property type="term" value="P:DNA integration"/>
    <property type="evidence" value="ECO:0007669"/>
    <property type="project" value="UniProtKB-KW"/>
</dbReference>
<evidence type="ECO:0000256" key="5">
    <source>
        <dbReference type="SAM" id="MobiDB-lite"/>
    </source>
</evidence>
<evidence type="ECO:0000256" key="1">
    <source>
        <dbReference type="ARBA" id="ARBA00008857"/>
    </source>
</evidence>
<evidence type="ECO:0000313" key="7">
    <source>
        <dbReference type="EMBL" id="MRG97812.1"/>
    </source>
</evidence>
<dbReference type="Pfam" id="PF00589">
    <property type="entry name" value="Phage_integrase"/>
    <property type="match status" value="1"/>
</dbReference>
<dbReference type="Gene3D" id="1.10.443.10">
    <property type="entry name" value="Intergrase catalytic core"/>
    <property type="match status" value="1"/>
</dbReference>
<dbReference type="OrthoDB" id="9775880at2"/>
<evidence type="ECO:0000259" key="6">
    <source>
        <dbReference type="PROSITE" id="PS51898"/>
    </source>
</evidence>
<evidence type="ECO:0000256" key="2">
    <source>
        <dbReference type="ARBA" id="ARBA00022908"/>
    </source>
</evidence>